<evidence type="ECO:0000256" key="12">
    <source>
        <dbReference type="ARBA" id="ARBA00022998"/>
    </source>
</evidence>
<dbReference type="Pfam" id="PF06327">
    <property type="entry name" value="Adcy_cons_dom"/>
    <property type="match status" value="1"/>
</dbReference>
<feature type="binding site" evidence="18">
    <location>
        <position position="230"/>
    </location>
    <ligand>
        <name>Mg(2+)</name>
        <dbReference type="ChEBI" id="CHEBI:18420"/>
        <label>2</label>
        <note>catalytic</note>
    </ligand>
</feature>
<feature type="transmembrane region" description="Helical" evidence="20">
    <location>
        <begin position="82"/>
        <end position="100"/>
    </location>
</feature>
<dbReference type="PROSITE" id="PS00452">
    <property type="entry name" value="GUANYLATE_CYCLASE_1"/>
    <property type="match status" value="2"/>
</dbReference>
<feature type="binding site" evidence="17">
    <location>
        <begin position="910"/>
        <end position="914"/>
    </location>
    <ligand>
        <name>ATP</name>
        <dbReference type="ChEBI" id="CHEBI:30616"/>
    </ligand>
</feature>
<feature type="binding site" evidence="17">
    <location>
        <position position="829"/>
    </location>
    <ligand>
        <name>ATP</name>
        <dbReference type="ChEBI" id="CHEBI:30616"/>
    </ligand>
</feature>
<evidence type="ECO:0000256" key="11">
    <source>
        <dbReference type="ARBA" id="ARBA00022989"/>
    </source>
</evidence>
<dbReference type="EMBL" id="GGLE01001655">
    <property type="protein sequence ID" value="MBY05781.1"/>
    <property type="molecule type" value="Transcribed_RNA"/>
</dbReference>
<feature type="transmembrane region" description="Helical" evidence="20">
    <location>
        <begin position="692"/>
        <end position="712"/>
    </location>
</feature>
<feature type="binding site" evidence="18">
    <location>
        <position position="230"/>
    </location>
    <ligand>
        <name>Mg(2+)</name>
        <dbReference type="ChEBI" id="CHEBI:18420"/>
        <label>1</label>
        <note>catalytic</note>
    </ligand>
</feature>
<evidence type="ECO:0000256" key="3">
    <source>
        <dbReference type="ARBA" id="ARBA00004141"/>
    </source>
</evidence>
<feature type="binding site" evidence="17">
    <location>
        <begin position="230"/>
        <end position="235"/>
    </location>
    <ligand>
        <name>ATP</name>
        <dbReference type="ChEBI" id="CHEBI:30616"/>
    </ligand>
</feature>
<keyword evidence="12 16" id="KW-0115">cAMP biosynthesis</keyword>
<dbReference type="GO" id="GO:0004016">
    <property type="term" value="F:adenylate cyclase activity"/>
    <property type="evidence" value="ECO:0007669"/>
    <property type="project" value="UniProtKB-EC"/>
</dbReference>
<feature type="domain" description="Guanylate cyclase" evidence="21">
    <location>
        <begin position="225"/>
        <end position="352"/>
    </location>
</feature>
<evidence type="ECO:0000256" key="4">
    <source>
        <dbReference type="ARBA" id="ARBA00012201"/>
    </source>
</evidence>
<dbReference type="FunFam" id="3.30.70.1230:FF:000001">
    <property type="entry name" value="Adenylate cyclase"/>
    <property type="match status" value="1"/>
</dbReference>
<feature type="binding site" evidence="18">
    <location>
        <position position="274"/>
    </location>
    <ligand>
        <name>Mg(2+)</name>
        <dbReference type="ChEBI" id="CHEBI:18420"/>
        <label>2</label>
        <note>catalytic</note>
    </ligand>
</feature>
<keyword evidence="11 20" id="KW-1133">Transmembrane helix</keyword>
<dbReference type="EC" id="4.6.1.1" evidence="4 16"/>
<keyword evidence="13 16" id="KW-0472">Membrane</keyword>
<comment type="function">
    <text evidence="16">Catalyzes the formation of the signaling molecule cAMP in response to G-protein signaling.</text>
</comment>
<keyword evidence="9 16" id="KW-0067">ATP-binding</keyword>
<comment type="subcellular location">
    <subcellularLocation>
        <location evidence="3">Membrane</location>
        <topology evidence="3">Multi-pass membrane protein</topology>
    </subcellularLocation>
</comment>
<feature type="transmembrane region" description="Helical" evidence="20">
    <location>
        <begin position="580"/>
        <end position="599"/>
    </location>
</feature>
<dbReference type="Pfam" id="PF00211">
    <property type="entry name" value="Guanylate_cyc"/>
    <property type="match status" value="2"/>
</dbReference>
<dbReference type="GO" id="GO:0006171">
    <property type="term" value="P:cAMP biosynthetic process"/>
    <property type="evidence" value="ECO:0007669"/>
    <property type="project" value="UniProtKB-KW"/>
</dbReference>
<dbReference type="GO" id="GO:0005886">
    <property type="term" value="C:plasma membrane"/>
    <property type="evidence" value="ECO:0007669"/>
    <property type="project" value="InterPro"/>
</dbReference>
<feature type="binding site" evidence="17">
    <location>
        <begin position="903"/>
        <end position="905"/>
    </location>
    <ligand>
        <name>ATP</name>
        <dbReference type="ChEBI" id="CHEBI:30616"/>
    </ligand>
</feature>
<feature type="binding site" evidence="17">
    <location>
        <begin position="272"/>
        <end position="274"/>
    </location>
    <ligand>
        <name>ATP</name>
        <dbReference type="ChEBI" id="CHEBI:30616"/>
    </ligand>
</feature>
<dbReference type="GO" id="GO:0046872">
    <property type="term" value="F:metal ion binding"/>
    <property type="evidence" value="ECO:0007669"/>
    <property type="project" value="UniProtKB-KW"/>
</dbReference>
<keyword evidence="8 16" id="KW-0547">Nucleotide-binding</keyword>
<evidence type="ECO:0000256" key="14">
    <source>
        <dbReference type="ARBA" id="ARBA00023180"/>
    </source>
</evidence>
<keyword evidence="18" id="KW-0464">Manganese</keyword>
<dbReference type="InterPro" id="IPR001054">
    <property type="entry name" value="A/G_cyclase"/>
</dbReference>
<dbReference type="GO" id="GO:0005524">
    <property type="term" value="F:ATP binding"/>
    <property type="evidence" value="ECO:0007669"/>
    <property type="project" value="UniProtKB-UniRule"/>
</dbReference>
<sequence length="970" mass="109213">MAAVCATACIVDLALCQRTPPVVRAAVFGALLVFYLVLVYVSLQTFFKQLHLLVTSYLVLVSFVATVLLLGVLDPTVKERAVVSDLWCALFLVYVSYTLVPVRMQESIVAGVLLAGTYLGCHMALQKESLHWKELTCDVILLLAVNTIGLFSHYPSKAAQRQAFLETRQCIEARLSIQKENQKQEQLLLSVLPRHVAMEMKADIAKKPQDSMFHKIYIQRHENVSILFADICGFTCLASQCTAEEVVRMLNELFARFDKLAAENHCLRIKILGDCYYCVSGLPDPRQDHAHCCVEMGLDMIEAIALVRDVTGVNVNMRVGIHTGRVHCGVLGLRKWQFDVWSNDVTLANYMEAGGIPGSVHITKETLQFLGDDYEVIPGNGGSRHPYLRDHNIESYLIVPNDKKRMAAAEANAGSAALHNVAKEIRMMGHANSRRNMNGGRSKLYGNKKKKNSQEEVNDYLSHAIDAHSIEQLRAEHCKKLLLTFHKPDVEEKYMKEPDQMLGVYIVCAEVVLVFIFIIHMIILDLSWIRVFIQIGGIAIIILVICFIFCLHLDIFNAVIPSHCYKLSERLTGNRFHSQIISIVILIIVYICCMVSSFLPESEDASSCQYYDANFTLSYNATCIQATFVNVPEYLMLCMVMVLLACAAVLVLTTLEKLILLLLFSAPFCVLAFTWDQVLWNFANSDTTVMPLKAVVILVLALYIVALVIHGFQTEATSRLDFLWKLQALEEKEDMEALQAYNRKLLGNILPAHVGEYFLNTEHRNEDLYHEQRDSVGIMFASIPNFSEFYMELEANNEGVECLRLLNEIIADFDELLSEDKFKCIEKIKTTGYTYMAASGLTMAADDVANNVHVVALAEYALRIKEQLHHVNEHSFNHFKIRIGLNVGPVVAGVIGAKKPHYDIWGNAVNVASRMDSTGEVEKIQVTQEMYNILQPMGYPFECRGYISVKGKGDMLTYFLTGRREVQTEV</sequence>
<evidence type="ECO:0000256" key="5">
    <source>
        <dbReference type="ARBA" id="ARBA00022692"/>
    </source>
</evidence>
<comment type="similarity">
    <text evidence="16 19">Belongs to the adenylyl cyclase class-4/guanylyl cyclase family.</text>
</comment>
<proteinExistence type="inferred from homology"/>
<dbReference type="FunFam" id="3.30.70.1230:FF:000002">
    <property type="entry name" value="Adenylate cyclase"/>
    <property type="match status" value="1"/>
</dbReference>
<feature type="binding site" evidence="18">
    <location>
        <position position="231"/>
    </location>
    <ligand>
        <name>Mg(2+)</name>
        <dbReference type="ChEBI" id="CHEBI:18420"/>
        <label>2</label>
        <note>catalytic</note>
    </ligand>
</feature>
<evidence type="ECO:0000256" key="20">
    <source>
        <dbReference type="SAM" id="Phobius"/>
    </source>
</evidence>
<evidence type="ECO:0000256" key="15">
    <source>
        <dbReference type="ARBA" id="ARBA00023239"/>
    </source>
</evidence>
<accession>A0A2R5L8F0</accession>
<dbReference type="AlphaFoldDB" id="A0A2R5L8F0"/>
<name>A0A2R5L8F0_9ACAR</name>
<dbReference type="SMART" id="SM00044">
    <property type="entry name" value="CYCc"/>
    <property type="match status" value="2"/>
</dbReference>
<dbReference type="InterPro" id="IPR018297">
    <property type="entry name" value="A/G_cyclase_CS"/>
</dbReference>
<comment type="cofactor">
    <cofactor evidence="2">
        <name>Mn(2+)</name>
        <dbReference type="ChEBI" id="CHEBI:29035"/>
    </cofactor>
</comment>
<dbReference type="InterPro" id="IPR029787">
    <property type="entry name" value="Nucleotide_cyclase"/>
</dbReference>
<evidence type="ECO:0000256" key="17">
    <source>
        <dbReference type="PIRSR" id="PIRSR039050-50"/>
    </source>
</evidence>
<reference evidence="22" key="1">
    <citation type="submission" date="2018-03" db="EMBL/GenBank/DDBJ databases">
        <title>The relapsing fever spirochete Borrelia turicatae persists in the highly oxidative environment of its soft-bodied tick vector.</title>
        <authorList>
            <person name="Bourret T.J."/>
            <person name="Boyle W.K."/>
            <person name="Valenzuela J.G."/>
            <person name="Oliveira F."/>
            <person name="Lopez J.E."/>
        </authorList>
    </citation>
    <scope>NUCLEOTIDE SEQUENCE</scope>
    <source>
        <strain evidence="22">Kansas strain/isolate</strain>
        <tissue evidence="22">Salivary glands</tissue>
    </source>
</reference>
<evidence type="ECO:0000256" key="9">
    <source>
        <dbReference type="ARBA" id="ARBA00022840"/>
    </source>
</evidence>
<feature type="transmembrane region" description="Helical" evidence="20">
    <location>
        <begin position="535"/>
        <end position="560"/>
    </location>
</feature>
<organism evidence="22">
    <name type="scientific">Ornithodoros turicata</name>
    <dbReference type="NCBI Taxonomy" id="34597"/>
    <lineage>
        <taxon>Eukaryota</taxon>
        <taxon>Metazoa</taxon>
        <taxon>Ecdysozoa</taxon>
        <taxon>Arthropoda</taxon>
        <taxon>Chelicerata</taxon>
        <taxon>Arachnida</taxon>
        <taxon>Acari</taxon>
        <taxon>Parasitiformes</taxon>
        <taxon>Ixodida</taxon>
        <taxon>Ixodoidea</taxon>
        <taxon>Argasidae</taxon>
        <taxon>Ornithodorinae</taxon>
        <taxon>Ornithodoros</taxon>
    </lineage>
</organism>
<evidence type="ECO:0000256" key="1">
    <source>
        <dbReference type="ARBA" id="ARBA00001593"/>
    </source>
</evidence>
<evidence type="ECO:0000313" key="22">
    <source>
        <dbReference type="EMBL" id="MBY05781.1"/>
    </source>
</evidence>
<protein>
    <recommendedName>
        <fullName evidence="4 16">adenylate cyclase</fullName>
        <ecNumber evidence="4 16">4.6.1.1</ecNumber>
    </recommendedName>
</protein>
<dbReference type="InterPro" id="IPR009398">
    <property type="entry name" value="Adcy_conserved_dom"/>
</dbReference>
<evidence type="ECO:0000256" key="19">
    <source>
        <dbReference type="RuleBase" id="RU000405"/>
    </source>
</evidence>
<evidence type="ECO:0000256" key="16">
    <source>
        <dbReference type="PIRNR" id="PIRNR039050"/>
    </source>
</evidence>
<dbReference type="GO" id="GO:0035556">
    <property type="term" value="P:intracellular signal transduction"/>
    <property type="evidence" value="ECO:0007669"/>
    <property type="project" value="InterPro"/>
</dbReference>
<evidence type="ECO:0000256" key="10">
    <source>
        <dbReference type="ARBA" id="ARBA00022842"/>
    </source>
</evidence>
<feature type="transmembrane region" description="Helical" evidence="20">
    <location>
        <begin position="107"/>
        <end position="125"/>
    </location>
</feature>
<comment type="cofactor">
    <cofactor evidence="18">
        <name>Mg(2+)</name>
        <dbReference type="ChEBI" id="CHEBI:18420"/>
    </cofactor>
    <cofactor evidence="18">
        <name>Mn(2+)</name>
        <dbReference type="ChEBI" id="CHEBI:29035"/>
    </cofactor>
    <text evidence="18">Binds 2 magnesium ions per subunit. Is also active with manganese (in vitro).</text>
</comment>
<dbReference type="SUPFAM" id="SSF55073">
    <property type="entry name" value="Nucleotide cyclase"/>
    <property type="match status" value="2"/>
</dbReference>
<dbReference type="PIRSF" id="PIRSF039050">
    <property type="entry name" value="Ade_cyc"/>
    <property type="match status" value="1"/>
</dbReference>
<dbReference type="PANTHER" id="PTHR45627">
    <property type="entry name" value="ADENYLATE CYCLASE TYPE 1"/>
    <property type="match status" value="1"/>
</dbReference>
<keyword evidence="10 16" id="KW-0460">Magnesium</keyword>
<keyword evidence="5 20" id="KW-0812">Transmembrane</keyword>
<keyword evidence="7" id="KW-0677">Repeat</keyword>
<feature type="transmembrane region" description="Helical" evidence="20">
    <location>
        <begin position="50"/>
        <end position="70"/>
    </location>
</feature>
<dbReference type="CDD" id="cd07302">
    <property type="entry name" value="CHD"/>
    <property type="match status" value="2"/>
</dbReference>
<feature type="binding site" evidence="17">
    <location>
        <position position="950"/>
    </location>
    <ligand>
        <name>ATP</name>
        <dbReference type="ChEBI" id="CHEBI:30616"/>
    </ligand>
</feature>
<feature type="binding site" evidence="17">
    <location>
        <position position="318"/>
    </location>
    <ligand>
        <name>ATP</name>
        <dbReference type="ChEBI" id="CHEBI:30616"/>
    </ligand>
</feature>
<dbReference type="InterPro" id="IPR030672">
    <property type="entry name" value="Adcy"/>
</dbReference>
<feature type="transmembrane region" description="Helical" evidence="20">
    <location>
        <begin position="634"/>
        <end position="652"/>
    </location>
</feature>
<feature type="binding site" evidence="18">
    <location>
        <position position="274"/>
    </location>
    <ligand>
        <name>Mg(2+)</name>
        <dbReference type="ChEBI" id="CHEBI:18420"/>
        <label>1</label>
        <note>catalytic</note>
    </ligand>
</feature>
<evidence type="ECO:0000256" key="6">
    <source>
        <dbReference type="ARBA" id="ARBA00022723"/>
    </source>
</evidence>
<evidence type="ECO:0000259" key="21">
    <source>
        <dbReference type="PROSITE" id="PS50125"/>
    </source>
</evidence>
<dbReference type="PANTHER" id="PTHR45627:SF16">
    <property type="entry name" value="ADENYLATE CYCLASE"/>
    <property type="match status" value="1"/>
</dbReference>
<evidence type="ECO:0000256" key="13">
    <source>
        <dbReference type="ARBA" id="ARBA00023136"/>
    </source>
</evidence>
<dbReference type="PROSITE" id="PS50125">
    <property type="entry name" value="GUANYLATE_CYCLASE_2"/>
    <property type="match status" value="2"/>
</dbReference>
<feature type="transmembrane region" description="Helical" evidence="20">
    <location>
        <begin position="502"/>
        <end position="523"/>
    </location>
</feature>
<evidence type="ECO:0000256" key="8">
    <source>
        <dbReference type="ARBA" id="ARBA00022741"/>
    </source>
</evidence>
<keyword evidence="6 16" id="KW-0479">Metal-binding</keyword>
<dbReference type="GO" id="GO:0007189">
    <property type="term" value="P:adenylate cyclase-activating G protein-coupled receptor signaling pathway"/>
    <property type="evidence" value="ECO:0007669"/>
    <property type="project" value="TreeGrafter"/>
</dbReference>
<evidence type="ECO:0000256" key="7">
    <source>
        <dbReference type="ARBA" id="ARBA00022737"/>
    </source>
</evidence>
<evidence type="ECO:0000256" key="18">
    <source>
        <dbReference type="PIRSR" id="PIRSR039050-51"/>
    </source>
</evidence>
<dbReference type="Gene3D" id="3.30.70.1230">
    <property type="entry name" value="Nucleotide cyclase"/>
    <property type="match status" value="2"/>
</dbReference>
<feature type="transmembrane region" description="Helical" evidence="20">
    <location>
        <begin position="26"/>
        <end position="43"/>
    </location>
</feature>
<feature type="transmembrane region" description="Helical" evidence="20">
    <location>
        <begin position="659"/>
        <end position="680"/>
    </location>
</feature>
<keyword evidence="15 16" id="KW-0456">Lyase</keyword>
<comment type="catalytic activity">
    <reaction evidence="1 16">
        <text>ATP = 3',5'-cyclic AMP + diphosphate</text>
        <dbReference type="Rhea" id="RHEA:15389"/>
        <dbReference type="ChEBI" id="CHEBI:30616"/>
        <dbReference type="ChEBI" id="CHEBI:33019"/>
        <dbReference type="ChEBI" id="CHEBI:58165"/>
        <dbReference type="EC" id="4.6.1.1"/>
    </reaction>
</comment>
<keyword evidence="14" id="KW-0325">Glycoprotein</keyword>
<dbReference type="InterPro" id="IPR032628">
    <property type="entry name" value="AC_N"/>
</dbReference>
<dbReference type="Pfam" id="PF16214">
    <property type="entry name" value="AC_N"/>
    <property type="match status" value="1"/>
</dbReference>
<evidence type="ECO:0000256" key="2">
    <source>
        <dbReference type="ARBA" id="ARBA00001936"/>
    </source>
</evidence>
<feature type="domain" description="Guanylate cyclase" evidence="21">
    <location>
        <begin position="777"/>
        <end position="916"/>
    </location>
</feature>